<gene>
    <name evidence="1" type="ORF">MM213_11270</name>
</gene>
<evidence type="ECO:0000313" key="2">
    <source>
        <dbReference type="Proteomes" id="UP001165430"/>
    </source>
</evidence>
<dbReference type="SUPFAM" id="SSF50969">
    <property type="entry name" value="YVTN repeat-like/Quinoprotein amine dehydrogenase"/>
    <property type="match status" value="1"/>
</dbReference>
<dbReference type="InterPro" id="IPR011044">
    <property type="entry name" value="Quino_amine_DH_bsu"/>
</dbReference>
<dbReference type="RefSeq" id="WP_241412341.1">
    <property type="nucleotide sequence ID" value="NZ_JAKZGO010000008.1"/>
</dbReference>
<reference evidence="1" key="1">
    <citation type="submission" date="2022-03" db="EMBL/GenBank/DDBJ databases">
        <title>De novo assembled genomes of Belliella spp. (Cyclobacteriaceae) strains.</title>
        <authorList>
            <person name="Szabo A."/>
            <person name="Korponai K."/>
            <person name="Felfoldi T."/>
        </authorList>
    </citation>
    <scope>NUCLEOTIDE SEQUENCE</scope>
    <source>
        <strain evidence="1">DSM 111903</strain>
    </source>
</reference>
<keyword evidence="2" id="KW-1185">Reference proteome</keyword>
<accession>A0ABS9VCC1</accession>
<sequence>MKYTKYHMRYVFIPISIAFFISCAERKEKIYTTQTELKYSFDTVMVDSGNEYLHLNDRLLISDLSSDGKYLYNWNRNAFSLEKIDLDELQLVDNIKYEKEGPDGVGSYVRHVACSPEGKTIFWSYEKKGIWDQQGKLFRNLSINSILKDADFPEDFELFQITQFPNEQDKFLTLYDEWDTNTINLLIFDFSDASFKKVDLPEINKSTEFYSEILLDGSKVGRLNKDVEYTFDQNKAIIISNAYNYAYIYDMITDSLSFKAWDGPLVGDKKKFQYPKEVDYEKLWETARLSEEDMNFGVFNWDEKNKRYYRFAVKTIFGEEKYDYGAYKPIDAEVFLSIYDEDLNLIAESNIPEIQNKPSKHFVKDGKIWLHENIDDELAFIRMTIN</sequence>
<dbReference type="Pfam" id="PF13970">
    <property type="entry name" value="DUF4221"/>
    <property type="match status" value="1"/>
</dbReference>
<protein>
    <submittedName>
        <fullName evidence="1">DUF4221 domain-containing protein</fullName>
    </submittedName>
</protein>
<dbReference type="PROSITE" id="PS51257">
    <property type="entry name" value="PROKAR_LIPOPROTEIN"/>
    <property type="match status" value="1"/>
</dbReference>
<proteinExistence type="predicted"/>
<organism evidence="1 2">
    <name type="scientific">Belliella alkalica</name>
    <dbReference type="NCBI Taxonomy" id="1730871"/>
    <lineage>
        <taxon>Bacteria</taxon>
        <taxon>Pseudomonadati</taxon>
        <taxon>Bacteroidota</taxon>
        <taxon>Cytophagia</taxon>
        <taxon>Cytophagales</taxon>
        <taxon>Cyclobacteriaceae</taxon>
        <taxon>Belliella</taxon>
    </lineage>
</organism>
<dbReference type="EMBL" id="JAKZGO010000008">
    <property type="protein sequence ID" value="MCH7414071.1"/>
    <property type="molecule type" value="Genomic_DNA"/>
</dbReference>
<evidence type="ECO:0000313" key="1">
    <source>
        <dbReference type="EMBL" id="MCH7414071.1"/>
    </source>
</evidence>
<dbReference type="InterPro" id="IPR025316">
    <property type="entry name" value="DUF4221"/>
</dbReference>
<name>A0ABS9VCC1_9BACT</name>
<dbReference type="Proteomes" id="UP001165430">
    <property type="component" value="Unassembled WGS sequence"/>
</dbReference>
<comment type="caution">
    <text evidence="1">The sequence shown here is derived from an EMBL/GenBank/DDBJ whole genome shotgun (WGS) entry which is preliminary data.</text>
</comment>